<evidence type="ECO:0000313" key="3">
    <source>
        <dbReference type="EMBL" id="NXY84555.1"/>
    </source>
</evidence>
<dbReference type="OrthoDB" id="331763at2759"/>
<feature type="region of interest" description="Disordered" evidence="2">
    <location>
        <begin position="295"/>
        <end position="329"/>
    </location>
</feature>
<feature type="compositionally biased region" description="Basic and acidic residues" evidence="2">
    <location>
        <begin position="315"/>
        <end position="329"/>
    </location>
</feature>
<sequence length="549" mass="60662">MRTRKPSCPVDKVWVDKHKCEEAERLPCEGEATLAAVAPKECQEVEAVNGVCNDDSGESEFKGDLKRARNGKKQRRRKRSPKPKLMASKLDSVLSGLSADCVWFDKPLYDRAESAYWKKIADSQIQEVPETALAAEQSPLVTRSKAVQDIPKPRMVSAALPCSHGSLSACHHVIQGVWVNKLDFDKAEEAFIEKSPFFLPPNVLTIPSLQSNAGPLGLRTPDEGYGTALPTPATPSVALDAGAESAAPFITRFPGFVQQTVNGKPHVPSLQALVSEVWLEKPLYDDAEKNFYENMFDGNPSGKARQQPCSCPEELNNRPEDRKSLQADSEHVEITTNNQLPSAAEQPPPTLFFLHEDSETVWLSKPMYDSAESRYYAAEALKMSQAEENMGTQESPVVKPSQPAAYAPSISAPQMKKMAVDFFMHDKIWFEKYKYDDAERRYYEQMNGPVGSSSSHQQENGASTILRDIARARENIQKSLAGSTSATSSGPASDQNELLSRISHLEVENQNLRSVVADLQMAIFKLESRLNALEKSSTSHQPSPVPPTQ</sequence>
<dbReference type="Proteomes" id="UP000586704">
    <property type="component" value="Unassembled WGS sequence"/>
</dbReference>
<comment type="caution">
    <text evidence="3">The sequence shown here is derived from an EMBL/GenBank/DDBJ whole genome shotgun (WGS) entry which is preliminary data.</text>
</comment>
<protein>
    <submittedName>
        <fullName evidence="3">EF1D factor</fullName>
    </submittedName>
</protein>
<gene>
    <name evidence="3" type="primary">Eef1d</name>
    <name evidence="3" type="ORF">CEYCYA_R05642</name>
</gene>
<accession>A0A7L4N6A6</accession>
<keyword evidence="1" id="KW-0175">Coiled coil</keyword>
<evidence type="ECO:0000256" key="2">
    <source>
        <dbReference type="SAM" id="MobiDB-lite"/>
    </source>
</evidence>
<feature type="region of interest" description="Disordered" evidence="2">
    <location>
        <begin position="53"/>
        <end position="84"/>
    </location>
</feature>
<organism evidence="3 4">
    <name type="scientific">Ceyx cyanopectus</name>
    <name type="common">Indigo-banded kingfisher</name>
    <dbReference type="NCBI Taxonomy" id="390723"/>
    <lineage>
        <taxon>Eukaryota</taxon>
        <taxon>Metazoa</taxon>
        <taxon>Chordata</taxon>
        <taxon>Craniata</taxon>
        <taxon>Vertebrata</taxon>
        <taxon>Euteleostomi</taxon>
        <taxon>Archelosauria</taxon>
        <taxon>Archosauria</taxon>
        <taxon>Dinosauria</taxon>
        <taxon>Saurischia</taxon>
        <taxon>Theropoda</taxon>
        <taxon>Coelurosauria</taxon>
        <taxon>Aves</taxon>
        <taxon>Neognathae</taxon>
        <taxon>Neoaves</taxon>
        <taxon>Telluraves</taxon>
        <taxon>Coraciimorphae</taxon>
        <taxon>Coraciiformes</taxon>
        <taxon>Alcedinidae</taxon>
        <taxon>Ceyx</taxon>
    </lineage>
</organism>
<dbReference type="EMBL" id="VYZU01031621">
    <property type="protein sequence ID" value="NXY84555.1"/>
    <property type="molecule type" value="Genomic_DNA"/>
</dbReference>
<keyword evidence="4" id="KW-1185">Reference proteome</keyword>
<evidence type="ECO:0000313" key="4">
    <source>
        <dbReference type="Proteomes" id="UP000586704"/>
    </source>
</evidence>
<proteinExistence type="predicted"/>
<reference evidence="3 4" key="1">
    <citation type="submission" date="2020-02" db="EMBL/GenBank/DDBJ databases">
        <title>Bird 10,000 Genomes (B10K) Project - Family phase.</title>
        <authorList>
            <person name="Zhang G."/>
        </authorList>
    </citation>
    <scope>NUCLEOTIDE SEQUENCE [LARGE SCALE GENOMIC DNA]</scope>
    <source>
        <strain evidence="3">B10K-DU-013-51</strain>
        <tissue evidence="3">Mixed tissue sample</tissue>
    </source>
</reference>
<feature type="compositionally biased region" description="Basic residues" evidence="2">
    <location>
        <begin position="68"/>
        <end position="82"/>
    </location>
</feature>
<evidence type="ECO:0000256" key="1">
    <source>
        <dbReference type="SAM" id="Coils"/>
    </source>
</evidence>
<feature type="coiled-coil region" evidence="1">
    <location>
        <begin position="502"/>
        <end position="536"/>
    </location>
</feature>
<feature type="non-terminal residue" evidence="3">
    <location>
        <position position="549"/>
    </location>
</feature>
<dbReference type="AlphaFoldDB" id="A0A7L4N6A6"/>
<feature type="non-terminal residue" evidence="3">
    <location>
        <position position="1"/>
    </location>
</feature>
<name>A0A7L4N6A6_9AVES</name>